<accession>A0A1H6Q276</accession>
<evidence type="ECO:0000313" key="3">
    <source>
        <dbReference type="Proteomes" id="UP000182444"/>
    </source>
</evidence>
<dbReference type="EMBL" id="CP017557">
    <property type="protein sequence ID" value="AOW05831.1"/>
    <property type="molecule type" value="Genomic_DNA"/>
</dbReference>
<feature type="region of interest" description="Disordered" evidence="1">
    <location>
        <begin position="177"/>
        <end position="201"/>
    </location>
</feature>
<gene>
    <name evidence="2" type="ORF">YALI1_E27367g</name>
</gene>
<proteinExistence type="predicted"/>
<name>A0A1H6Q276_YARLL</name>
<dbReference type="Proteomes" id="UP000182444">
    <property type="component" value="Chromosome 1E"/>
</dbReference>
<organism evidence="2 3">
    <name type="scientific">Yarrowia lipolytica</name>
    <name type="common">Candida lipolytica</name>
    <dbReference type="NCBI Taxonomy" id="4952"/>
    <lineage>
        <taxon>Eukaryota</taxon>
        <taxon>Fungi</taxon>
        <taxon>Dikarya</taxon>
        <taxon>Ascomycota</taxon>
        <taxon>Saccharomycotina</taxon>
        <taxon>Dipodascomycetes</taxon>
        <taxon>Dipodascales</taxon>
        <taxon>Dipodascales incertae sedis</taxon>
        <taxon>Yarrowia</taxon>
    </lineage>
</organism>
<evidence type="ECO:0000256" key="1">
    <source>
        <dbReference type="SAM" id="MobiDB-lite"/>
    </source>
</evidence>
<feature type="compositionally biased region" description="Low complexity" evidence="1">
    <location>
        <begin position="268"/>
        <end position="286"/>
    </location>
</feature>
<sequence length="331" mass="36527">MTTIERPCDYYPFCHQFEQVDRAIENLVKSGQLYNQHSNNHNHNNHSYGRYQQTNPQSKYRKSPQTQYYYDKGVASHQQQQQYVPQQPQQHRKNYYYSPQLGSQVPPNNVPHVSLTNSAAPIPVAQPPQSIQIPSHSHPAPQAYRSQSYSFQGHSRLGSVGSVGSMTSPALVATSSMTPVLQPTPGPFTKTQRPRGDRDVNDFDEVDSAIKGLGDMSLELDEIDDREDFGSKSFDKKPFESSATSSPISFTFDPFAGLGIGSSSKNDTTSCNNANTPTATTTTTTDNNDKEKTSPPSVFAPIGTKPDTLASSQRPWPKKSSLGMSTTTVWG</sequence>
<feature type="compositionally biased region" description="Polar residues" evidence="1">
    <location>
        <begin position="50"/>
        <end position="63"/>
    </location>
</feature>
<dbReference type="VEuPathDB" id="FungiDB:YALI1_E27367g"/>
<protein>
    <submittedName>
        <fullName evidence="2">Uncharacterized protein</fullName>
    </submittedName>
</protein>
<reference evidence="2 3" key="1">
    <citation type="journal article" date="2016" name="PLoS ONE">
        <title>Sequence Assembly of Yarrowia lipolytica Strain W29/CLIB89 Shows Transposable Element Diversity.</title>
        <authorList>
            <person name="Magnan C."/>
            <person name="Yu J."/>
            <person name="Chang I."/>
            <person name="Jahn E."/>
            <person name="Kanomata Y."/>
            <person name="Wu J."/>
            <person name="Zeller M."/>
            <person name="Oakes M."/>
            <person name="Baldi P."/>
            <person name="Sandmeyer S."/>
        </authorList>
    </citation>
    <scope>NUCLEOTIDE SEQUENCE [LARGE SCALE GENOMIC DNA]</scope>
    <source>
        <strain evidence="3">CLIB89(W29)</strain>
    </source>
</reference>
<dbReference type="KEGG" id="yli:2912289"/>
<dbReference type="RefSeq" id="XP_504299.2">
    <property type="nucleotide sequence ID" value="XM_504299.3"/>
</dbReference>
<dbReference type="OrthoDB" id="5401193at2759"/>
<feature type="region of interest" description="Disordered" evidence="1">
    <location>
        <begin position="34"/>
        <end position="63"/>
    </location>
</feature>
<dbReference type="AlphaFoldDB" id="A0A1H6Q276"/>
<dbReference type="GeneID" id="2912289"/>
<feature type="compositionally biased region" description="Polar residues" evidence="1">
    <location>
        <begin position="322"/>
        <end position="331"/>
    </location>
</feature>
<dbReference type="VEuPathDB" id="FungiDB:YALI0_E23221g"/>
<feature type="compositionally biased region" description="Low complexity" evidence="1">
    <location>
        <begin position="37"/>
        <end position="47"/>
    </location>
</feature>
<evidence type="ECO:0000313" key="2">
    <source>
        <dbReference type="EMBL" id="AOW05831.1"/>
    </source>
</evidence>
<feature type="region of interest" description="Disordered" evidence="1">
    <location>
        <begin position="263"/>
        <end position="331"/>
    </location>
</feature>